<dbReference type="GO" id="GO:0005829">
    <property type="term" value="C:cytosol"/>
    <property type="evidence" value="ECO:0007669"/>
    <property type="project" value="TreeGrafter"/>
</dbReference>
<dbReference type="PANTHER" id="PTHR46797:SF23">
    <property type="entry name" value="HTH-TYPE TRANSCRIPTIONAL REGULATOR SUTR"/>
    <property type="match status" value="1"/>
</dbReference>
<keyword evidence="2" id="KW-0238">DNA-binding</keyword>
<name>A0AAW8JCK7_9GAMM</name>
<dbReference type="Gene3D" id="2.60.120.10">
    <property type="entry name" value="Jelly Rolls"/>
    <property type="match status" value="1"/>
</dbReference>
<dbReference type="InterPro" id="IPR014710">
    <property type="entry name" value="RmlC-like_jellyroll"/>
</dbReference>
<keyword evidence="3" id="KW-0804">Transcription</keyword>
<dbReference type="SUPFAM" id="SSF51182">
    <property type="entry name" value="RmlC-like cupins"/>
    <property type="match status" value="1"/>
</dbReference>
<comment type="caution">
    <text evidence="5">The sequence shown here is derived from an EMBL/GenBank/DDBJ whole genome shotgun (WGS) entry which is preliminary data.</text>
</comment>
<dbReference type="InterPro" id="IPR010982">
    <property type="entry name" value="Lambda_DNA-bd_dom_sf"/>
</dbReference>
<dbReference type="PANTHER" id="PTHR46797">
    <property type="entry name" value="HTH-TYPE TRANSCRIPTIONAL REGULATOR"/>
    <property type="match status" value="1"/>
</dbReference>
<dbReference type="SUPFAM" id="SSF47413">
    <property type="entry name" value="lambda repressor-like DNA-binding domains"/>
    <property type="match status" value="1"/>
</dbReference>
<dbReference type="Pfam" id="PF01381">
    <property type="entry name" value="HTH_3"/>
    <property type="match status" value="1"/>
</dbReference>
<evidence type="ECO:0000256" key="3">
    <source>
        <dbReference type="ARBA" id="ARBA00023163"/>
    </source>
</evidence>
<evidence type="ECO:0000256" key="2">
    <source>
        <dbReference type="ARBA" id="ARBA00023125"/>
    </source>
</evidence>
<keyword evidence="1" id="KW-0805">Transcription regulation</keyword>
<dbReference type="PROSITE" id="PS50943">
    <property type="entry name" value="HTH_CROC1"/>
    <property type="match status" value="1"/>
</dbReference>
<evidence type="ECO:0000256" key="1">
    <source>
        <dbReference type="ARBA" id="ARBA00023015"/>
    </source>
</evidence>
<dbReference type="InterPro" id="IPR050807">
    <property type="entry name" value="TransReg_Diox_bact_type"/>
</dbReference>
<dbReference type="AlphaFoldDB" id="A0AAW8JCK7"/>
<dbReference type="GO" id="GO:0003700">
    <property type="term" value="F:DNA-binding transcription factor activity"/>
    <property type="evidence" value="ECO:0007669"/>
    <property type="project" value="TreeGrafter"/>
</dbReference>
<accession>A0AAW8JCK7</accession>
<evidence type="ECO:0000259" key="4">
    <source>
        <dbReference type="PROSITE" id="PS50943"/>
    </source>
</evidence>
<evidence type="ECO:0000313" key="5">
    <source>
        <dbReference type="EMBL" id="MDQ9069908.1"/>
    </source>
</evidence>
<dbReference type="CDD" id="cd00093">
    <property type="entry name" value="HTH_XRE"/>
    <property type="match status" value="1"/>
</dbReference>
<dbReference type="EMBL" id="JAVIDA010000001">
    <property type="protein sequence ID" value="MDQ9069908.1"/>
    <property type="molecule type" value="Genomic_DNA"/>
</dbReference>
<dbReference type="RefSeq" id="WP_308956055.1">
    <property type="nucleotide sequence ID" value="NZ_JAVICY010000011.1"/>
</dbReference>
<feature type="domain" description="HTH cro/C1-type" evidence="4">
    <location>
        <begin position="12"/>
        <end position="66"/>
    </location>
</feature>
<dbReference type="GO" id="GO:0003677">
    <property type="term" value="F:DNA binding"/>
    <property type="evidence" value="ECO:0007669"/>
    <property type="project" value="UniProtKB-KW"/>
</dbReference>
<sequence>MTILLDHIALQLKQLRTEKGWSLDQTAKQTGISKAMLGQIERGESNPTVQTLWKIAMGFHTSLSHFLPIEQKEQHVLQHQDEALSVKILQAYNPDLAYEVLLISLKANTTHHSCAHDTGVIEDILPLSHTVKLGLENEVMTAKMGEVLRFSADQNHAYINENNHEIQFYNIVHYPK</sequence>
<dbReference type="Proteomes" id="UP001243195">
    <property type="component" value="Unassembled WGS sequence"/>
</dbReference>
<gene>
    <name evidence="5" type="ORF">RFH51_00295</name>
</gene>
<dbReference type="InterPro" id="IPR011051">
    <property type="entry name" value="RmlC_Cupin_sf"/>
</dbReference>
<evidence type="ECO:0000313" key="6">
    <source>
        <dbReference type="Proteomes" id="UP001243195"/>
    </source>
</evidence>
<proteinExistence type="predicted"/>
<dbReference type="Gene3D" id="1.10.260.40">
    <property type="entry name" value="lambda repressor-like DNA-binding domains"/>
    <property type="match status" value="1"/>
</dbReference>
<dbReference type="SMART" id="SM00530">
    <property type="entry name" value="HTH_XRE"/>
    <property type="match status" value="1"/>
</dbReference>
<organism evidence="5 6">
    <name type="scientific">Acinetobacter gerneri</name>
    <dbReference type="NCBI Taxonomy" id="202952"/>
    <lineage>
        <taxon>Bacteria</taxon>
        <taxon>Pseudomonadati</taxon>
        <taxon>Pseudomonadota</taxon>
        <taxon>Gammaproteobacteria</taxon>
        <taxon>Moraxellales</taxon>
        <taxon>Moraxellaceae</taxon>
        <taxon>Acinetobacter</taxon>
    </lineage>
</organism>
<dbReference type="InterPro" id="IPR001387">
    <property type="entry name" value="Cro/C1-type_HTH"/>
</dbReference>
<reference evidence="5" key="1">
    <citation type="submission" date="2023-08" db="EMBL/GenBank/DDBJ databases">
        <title>Emergence of clinically-relevant ST2 carbapenem-resistant Acinetobacter baumannii strains in hospital sewages in Zhejiang, East of China.</title>
        <authorList>
            <person name="Kaichao C."/>
            <person name="Zhang R."/>
        </authorList>
    </citation>
    <scope>NUCLEOTIDE SEQUENCE</scope>
    <source>
        <strain evidence="5">M-SY-60</strain>
    </source>
</reference>
<protein>
    <submittedName>
        <fullName evidence="5">Helix-turn-helix domain-containing protein</fullName>
    </submittedName>
</protein>